<dbReference type="Proteomes" id="UP000235916">
    <property type="component" value="Unassembled WGS sequence"/>
</dbReference>
<name>A0A2N8KSS0_9BURK</name>
<evidence type="ECO:0000256" key="3">
    <source>
        <dbReference type="ARBA" id="ARBA00022692"/>
    </source>
</evidence>
<dbReference type="PANTHER" id="PTHR42920">
    <property type="entry name" value="OS03G0707200 PROTEIN-RELATED"/>
    <property type="match status" value="1"/>
</dbReference>
<comment type="caution">
    <text evidence="8">The sequence shown here is derived from an EMBL/GenBank/DDBJ whole genome shotgun (WGS) entry which is preliminary data.</text>
</comment>
<evidence type="ECO:0000256" key="5">
    <source>
        <dbReference type="ARBA" id="ARBA00023136"/>
    </source>
</evidence>
<dbReference type="PANTHER" id="PTHR42920:SF5">
    <property type="entry name" value="EAMA DOMAIN-CONTAINING PROTEIN"/>
    <property type="match status" value="1"/>
</dbReference>
<keyword evidence="3 6" id="KW-0812">Transmembrane</keyword>
<reference evidence="8 9" key="1">
    <citation type="submission" date="2018-01" db="EMBL/GenBank/DDBJ databases">
        <title>Draft genome sequence of Paucibacter aquatile CR182 isolated from freshwater of the Nakdong River.</title>
        <authorList>
            <person name="Choi A."/>
            <person name="Chung E.J."/>
        </authorList>
    </citation>
    <scope>NUCLEOTIDE SEQUENCE [LARGE SCALE GENOMIC DNA]</scope>
    <source>
        <strain evidence="8 9">CR182</strain>
    </source>
</reference>
<gene>
    <name evidence="8" type="ORF">C1O66_22755</name>
</gene>
<evidence type="ECO:0000256" key="2">
    <source>
        <dbReference type="ARBA" id="ARBA00022475"/>
    </source>
</evidence>
<feature type="transmembrane region" description="Helical" evidence="6">
    <location>
        <begin position="268"/>
        <end position="291"/>
    </location>
</feature>
<evidence type="ECO:0000256" key="1">
    <source>
        <dbReference type="ARBA" id="ARBA00004651"/>
    </source>
</evidence>
<proteinExistence type="predicted"/>
<dbReference type="AlphaFoldDB" id="A0A2N8KSS0"/>
<evidence type="ECO:0000256" key="6">
    <source>
        <dbReference type="SAM" id="Phobius"/>
    </source>
</evidence>
<evidence type="ECO:0000313" key="9">
    <source>
        <dbReference type="Proteomes" id="UP000235916"/>
    </source>
</evidence>
<feature type="transmembrane region" description="Helical" evidence="6">
    <location>
        <begin position="100"/>
        <end position="119"/>
    </location>
</feature>
<protein>
    <submittedName>
        <fullName evidence="8">EamA/RhaT family transporter</fullName>
    </submittedName>
</protein>
<dbReference type="EMBL" id="POSP01000004">
    <property type="protein sequence ID" value="PND36501.1"/>
    <property type="molecule type" value="Genomic_DNA"/>
</dbReference>
<keyword evidence="9" id="KW-1185">Reference proteome</keyword>
<dbReference type="InterPro" id="IPR000620">
    <property type="entry name" value="EamA_dom"/>
</dbReference>
<feature type="domain" description="EamA" evidence="7">
    <location>
        <begin position="151"/>
        <end position="285"/>
    </location>
</feature>
<evidence type="ECO:0000313" key="8">
    <source>
        <dbReference type="EMBL" id="PND36501.1"/>
    </source>
</evidence>
<feature type="transmembrane region" description="Helical" evidence="6">
    <location>
        <begin position="126"/>
        <end position="143"/>
    </location>
</feature>
<sequence length="304" mass="32257">MSRIQANLLLTLIALIWGSAFVAQSHGMQELGPMMFTGLRFLVGALVVLPLAWREWNYLAGRQLALNRDDGLKILGLGMLLTLGAAMQQIGIKYTTVTNAGFLTALYVPLVPVLGWLLLRQLPHWSVWPGALACLVGAFLLSGAQSLEIGLGDSWVIASALPWGLHVLLIGRVADRMAAPFLVACGQFFVCGLLALIWGLLFEPFSGAGIQAAATPILYTGILSVGVAFTAQVVAQRYAHAADAAIVLSSETLFAALFGYWLMGDRLAPAGLAGCALILGSLLVVQLLPLLQPAKTSSEVLPIK</sequence>
<dbReference type="GO" id="GO:0005886">
    <property type="term" value="C:plasma membrane"/>
    <property type="evidence" value="ECO:0007669"/>
    <property type="project" value="UniProtKB-SubCell"/>
</dbReference>
<feature type="domain" description="EamA" evidence="7">
    <location>
        <begin position="7"/>
        <end position="142"/>
    </location>
</feature>
<feature type="transmembrane region" description="Helical" evidence="6">
    <location>
        <begin position="33"/>
        <end position="53"/>
    </location>
</feature>
<feature type="transmembrane region" description="Helical" evidence="6">
    <location>
        <begin position="155"/>
        <end position="174"/>
    </location>
</feature>
<feature type="transmembrane region" description="Helical" evidence="6">
    <location>
        <begin position="241"/>
        <end position="262"/>
    </location>
</feature>
<dbReference type="SUPFAM" id="SSF103481">
    <property type="entry name" value="Multidrug resistance efflux transporter EmrE"/>
    <property type="match status" value="2"/>
</dbReference>
<evidence type="ECO:0000259" key="7">
    <source>
        <dbReference type="Pfam" id="PF00892"/>
    </source>
</evidence>
<keyword evidence="5 6" id="KW-0472">Membrane</keyword>
<keyword evidence="2" id="KW-1003">Cell membrane</keyword>
<comment type="subcellular location">
    <subcellularLocation>
        <location evidence="1">Cell membrane</location>
        <topology evidence="1">Multi-pass membrane protein</topology>
    </subcellularLocation>
</comment>
<dbReference type="Pfam" id="PF00892">
    <property type="entry name" value="EamA"/>
    <property type="match status" value="2"/>
</dbReference>
<organism evidence="8 9">
    <name type="scientific">Kinneretia aquatilis</name>
    <dbReference type="NCBI Taxonomy" id="2070761"/>
    <lineage>
        <taxon>Bacteria</taxon>
        <taxon>Pseudomonadati</taxon>
        <taxon>Pseudomonadota</taxon>
        <taxon>Betaproteobacteria</taxon>
        <taxon>Burkholderiales</taxon>
        <taxon>Sphaerotilaceae</taxon>
        <taxon>Roseateles</taxon>
    </lineage>
</organism>
<dbReference type="OrthoDB" id="9804865at2"/>
<accession>A0A2N8KSS0</accession>
<feature type="transmembrane region" description="Helical" evidence="6">
    <location>
        <begin position="74"/>
        <end position="94"/>
    </location>
</feature>
<dbReference type="RefSeq" id="WP_102770274.1">
    <property type="nucleotide sequence ID" value="NZ_POSP01000004.1"/>
</dbReference>
<feature type="transmembrane region" description="Helical" evidence="6">
    <location>
        <begin position="208"/>
        <end position="229"/>
    </location>
</feature>
<dbReference type="InterPro" id="IPR037185">
    <property type="entry name" value="EmrE-like"/>
</dbReference>
<feature type="transmembrane region" description="Helical" evidence="6">
    <location>
        <begin position="181"/>
        <end position="202"/>
    </location>
</feature>
<dbReference type="InterPro" id="IPR051258">
    <property type="entry name" value="Diverse_Substrate_Transporter"/>
</dbReference>
<evidence type="ECO:0000256" key="4">
    <source>
        <dbReference type="ARBA" id="ARBA00022989"/>
    </source>
</evidence>
<keyword evidence="4 6" id="KW-1133">Transmembrane helix</keyword>